<dbReference type="RefSeq" id="WP_251605339.1">
    <property type="nucleotide sequence ID" value="NZ_JAMQJY010000001.1"/>
</dbReference>
<comment type="caution">
    <text evidence="2">The sequence shown here is derived from an EMBL/GenBank/DDBJ whole genome shotgun (WGS) entry which is preliminary data.</text>
</comment>
<gene>
    <name evidence="2" type="ORF">NDM98_06020</name>
</gene>
<reference evidence="2" key="1">
    <citation type="submission" date="2022-06" db="EMBL/GenBank/DDBJ databases">
        <title>Alkalicoccobacillus porphyridii sp. nov., isolated from a marine red alga, Porphyridium purpureum and reclassification of Shouchella plakortidis and Shouchella gibsonii as Alkalicoccobacillus plakortidis comb. nov. and Alkalicoccobacillus gibsonii comb. nov.</title>
        <authorList>
            <person name="Kim K.H."/>
            <person name="Lee J.K."/>
            <person name="Han D.M."/>
            <person name="Baek J.H."/>
            <person name="Jeon C.O."/>
        </authorList>
    </citation>
    <scope>NUCLEOTIDE SEQUENCE</scope>
    <source>
        <strain evidence="2">DSM 19153</strain>
    </source>
</reference>
<dbReference type="Proteomes" id="UP001203665">
    <property type="component" value="Unassembled WGS sequence"/>
</dbReference>
<sequence length="84" mass="9508">MSDNENKRESQNDFFSNMMFGRKPEPPPVEEKKTTDSEQNQIEQVIELVQALGPVLEQFAPVASAAKSYLSKKMKAWASESKDD</sequence>
<evidence type="ECO:0000313" key="3">
    <source>
        <dbReference type="Proteomes" id="UP001203665"/>
    </source>
</evidence>
<feature type="compositionally biased region" description="Basic and acidic residues" evidence="1">
    <location>
        <begin position="22"/>
        <end position="36"/>
    </location>
</feature>
<evidence type="ECO:0000313" key="2">
    <source>
        <dbReference type="EMBL" id="MCM2675089.1"/>
    </source>
</evidence>
<feature type="compositionally biased region" description="Basic and acidic residues" evidence="1">
    <location>
        <begin position="1"/>
        <end position="11"/>
    </location>
</feature>
<evidence type="ECO:0000256" key="1">
    <source>
        <dbReference type="SAM" id="MobiDB-lite"/>
    </source>
</evidence>
<proteinExistence type="predicted"/>
<protein>
    <recommendedName>
        <fullName evidence="4">YqfQ-like protein</fullName>
    </recommendedName>
</protein>
<keyword evidence="3" id="KW-1185">Reference proteome</keyword>
<evidence type="ECO:0008006" key="4">
    <source>
        <dbReference type="Google" id="ProtNLM"/>
    </source>
</evidence>
<accession>A0ABT0XIQ8</accession>
<name>A0ABT0XIQ8_9BACI</name>
<feature type="region of interest" description="Disordered" evidence="1">
    <location>
        <begin position="1"/>
        <end position="39"/>
    </location>
</feature>
<organism evidence="2 3">
    <name type="scientific">Alkalicoccobacillus plakortidis</name>
    <dbReference type="NCBI Taxonomy" id="444060"/>
    <lineage>
        <taxon>Bacteria</taxon>
        <taxon>Bacillati</taxon>
        <taxon>Bacillota</taxon>
        <taxon>Bacilli</taxon>
        <taxon>Bacillales</taxon>
        <taxon>Bacillaceae</taxon>
        <taxon>Alkalicoccobacillus</taxon>
    </lineage>
</organism>
<dbReference type="EMBL" id="JAMQJY010000001">
    <property type="protein sequence ID" value="MCM2675089.1"/>
    <property type="molecule type" value="Genomic_DNA"/>
</dbReference>